<evidence type="ECO:0000313" key="2">
    <source>
        <dbReference type="Proteomes" id="UP001568894"/>
    </source>
</evidence>
<dbReference type="RefSeq" id="WP_339654116.1">
    <property type="nucleotide sequence ID" value="NZ_CAXBLC010000003.1"/>
</dbReference>
<evidence type="ECO:0000313" key="1">
    <source>
        <dbReference type="EMBL" id="MEZ7513792.1"/>
    </source>
</evidence>
<name>A0ABV4K879_9FLAO</name>
<reference evidence="1 2" key="1">
    <citation type="submission" date="2023-05" db="EMBL/GenBank/DDBJ databases">
        <title>Adaptations of aquatic viruses from atmosphere-close ecosystems of the Central Arctic Ocean.</title>
        <authorList>
            <person name="Rahlff J."/>
            <person name="Holmfeldt K."/>
        </authorList>
    </citation>
    <scope>NUCLEOTIDE SEQUENCE [LARGE SCALE GENOMIC DNA]</scope>
    <source>
        <strain evidence="1 2">Arc14</strain>
    </source>
</reference>
<dbReference type="Pfam" id="PF13591">
    <property type="entry name" value="MerR_2"/>
    <property type="match status" value="1"/>
</dbReference>
<accession>A0ABV4K879</accession>
<gene>
    <name evidence="1" type="ORF">QO192_00705</name>
</gene>
<keyword evidence="2" id="KW-1185">Reference proteome</keyword>
<sequence length="96" mass="10993">MNLENLTTVHSLASQYEVAIAFFENLGELGLIEVIAIDETYYVHHDTIFKVEKIIRIHKDLDVNLEGIDVVLNLLDKIETLQQELIAAQNSLRVHH</sequence>
<organism evidence="1 2">
    <name type="scientific">Flavobacterium frigidarium</name>
    <dbReference type="NCBI Taxonomy" id="99286"/>
    <lineage>
        <taxon>Bacteria</taxon>
        <taxon>Pseudomonadati</taxon>
        <taxon>Bacteroidota</taxon>
        <taxon>Flavobacteriia</taxon>
        <taxon>Flavobacteriales</taxon>
        <taxon>Flavobacteriaceae</taxon>
        <taxon>Flavobacterium</taxon>
    </lineage>
</organism>
<proteinExistence type="predicted"/>
<protein>
    <submittedName>
        <fullName evidence="1">Chaperone modulator CbpM</fullName>
    </submittedName>
</protein>
<comment type="caution">
    <text evidence="1">The sequence shown here is derived from an EMBL/GenBank/DDBJ whole genome shotgun (WGS) entry which is preliminary data.</text>
</comment>
<dbReference type="Gene3D" id="1.10.1660.10">
    <property type="match status" value="1"/>
</dbReference>
<dbReference type="Proteomes" id="UP001568894">
    <property type="component" value="Unassembled WGS sequence"/>
</dbReference>
<dbReference type="EMBL" id="JASMRN010000001">
    <property type="protein sequence ID" value="MEZ7513792.1"/>
    <property type="molecule type" value="Genomic_DNA"/>
</dbReference>